<keyword evidence="7" id="KW-1133">Transmembrane helix</keyword>
<proteinExistence type="predicted"/>
<gene>
    <name evidence="11" type="ORF">NCCP691_07980</name>
</gene>
<evidence type="ECO:0000256" key="6">
    <source>
        <dbReference type="ARBA" id="ARBA00022927"/>
    </source>
</evidence>
<keyword evidence="8" id="KW-0472">Membrane</keyword>
<organism evidence="11 12">
    <name type="scientific">Noviherbaspirillum aridicola</name>
    <dbReference type="NCBI Taxonomy" id="2849687"/>
    <lineage>
        <taxon>Bacteria</taxon>
        <taxon>Pseudomonadati</taxon>
        <taxon>Pseudomonadota</taxon>
        <taxon>Betaproteobacteria</taxon>
        <taxon>Burkholderiales</taxon>
        <taxon>Oxalobacteraceae</taxon>
        <taxon>Noviherbaspirillum</taxon>
    </lineage>
</organism>
<evidence type="ECO:0000256" key="4">
    <source>
        <dbReference type="ARBA" id="ARBA00022519"/>
    </source>
</evidence>
<keyword evidence="5" id="KW-0812">Transmembrane</keyword>
<evidence type="ECO:0000313" key="11">
    <source>
        <dbReference type="EMBL" id="GIZ50784.1"/>
    </source>
</evidence>
<dbReference type="EMBL" id="BPMK01000003">
    <property type="protein sequence ID" value="GIZ50784.1"/>
    <property type="molecule type" value="Genomic_DNA"/>
</dbReference>
<evidence type="ECO:0000256" key="1">
    <source>
        <dbReference type="ARBA" id="ARBA00004533"/>
    </source>
</evidence>
<feature type="compositionally biased region" description="Low complexity" evidence="9">
    <location>
        <begin position="164"/>
        <end position="188"/>
    </location>
</feature>
<feature type="compositionally biased region" description="Pro residues" evidence="9">
    <location>
        <begin position="154"/>
        <end position="163"/>
    </location>
</feature>
<evidence type="ECO:0000256" key="8">
    <source>
        <dbReference type="ARBA" id="ARBA00023136"/>
    </source>
</evidence>
<feature type="compositionally biased region" description="Pro residues" evidence="9">
    <location>
        <begin position="235"/>
        <end position="251"/>
    </location>
</feature>
<feature type="compositionally biased region" description="Pro residues" evidence="9">
    <location>
        <begin position="189"/>
        <end position="206"/>
    </location>
</feature>
<keyword evidence="12" id="KW-1185">Reference proteome</keyword>
<comment type="subcellular location">
    <subcellularLocation>
        <location evidence="1">Cell inner membrane</location>
    </subcellularLocation>
</comment>
<evidence type="ECO:0000256" key="7">
    <source>
        <dbReference type="ARBA" id="ARBA00022989"/>
    </source>
</evidence>
<evidence type="ECO:0000313" key="12">
    <source>
        <dbReference type="Proteomes" id="UP000887222"/>
    </source>
</evidence>
<keyword evidence="3" id="KW-1003">Cell membrane</keyword>
<sequence>MRRLPLVASFLLFILLCASAAYWAMQLFKPPLRPVAAPPRAAQPEIRPQAAAALFGARSRAVAAASNYQLRGVIFSGSPRDSVAIISADGKPAQAFRVESEIVPGVTVKEVHRGYVLIAEGGATKRIELPEDAPAQAGGVTVNPALPPVTRTPVPTPAVPPPTRAQTAASGGAVPPIGPQQGAAQPGTPNNPPPPQPPAVPQPAPQQAPMGNTTAPPPNMGFVPPQTPVTDGLAAPPPPMATPPGATPGQQ</sequence>
<evidence type="ECO:0000256" key="5">
    <source>
        <dbReference type="ARBA" id="ARBA00022692"/>
    </source>
</evidence>
<accession>A0ABQ4Q101</accession>
<feature type="region of interest" description="Disordered" evidence="9">
    <location>
        <begin position="135"/>
        <end position="251"/>
    </location>
</feature>
<dbReference type="RefSeq" id="WP_220806958.1">
    <property type="nucleotide sequence ID" value="NZ_BPMK01000003.1"/>
</dbReference>
<name>A0ABQ4Q101_9BURK</name>
<feature type="domain" description="Type II secretion system protein GspC N-terminal" evidence="10">
    <location>
        <begin position="57"/>
        <end position="128"/>
    </location>
</feature>
<keyword evidence="6" id="KW-0653">Protein transport</keyword>
<evidence type="ECO:0000259" key="10">
    <source>
        <dbReference type="Pfam" id="PF11356"/>
    </source>
</evidence>
<protein>
    <recommendedName>
        <fullName evidence="10">Type II secretion system protein GspC N-terminal domain-containing protein</fullName>
    </recommendedName>
</protein>
<comment type="caution">
    <text evidence="11">The sequence shown here is derived from an EMBL/GenBank/DDBJ whole genome shotgun (WGS) entry which is preliminary data.</text>
</comment>
<evidence type="ECO:0000256" key="9">
    <source>
        <dbReference type="SAM" id="MobiDB-lite"/>
    </source>
</evidence>
<evidence type="ECO:0000256" key="2">
    <source>
        <dbReference type="ARBA" id="ARBA00022448"/>
    </source>
</evidence>
<evidence type="ECO:0000256" key="3">
    <source>
        <dbReference type="ARBA" id="ARBA00022475"/>
    </source>
</evidence>
<reference evidence="11 12" key="1">
    <citation type="journal article" date="2022" name="Int. J. Syst. Evol. Microbiol.">
        <title>Noviherbaspirillum aridicola sp. nov., isolated from an arid soil in Pakistan.</title>
        <authorList>
            <person name="Khan I.U."/>
            <person name="Saqib M."/>
            <person name="Amin A."/>
            <person name="Hussain F."/>
            <person name="Li L."/>
            <person name="Liu Y.H."/>
            <person name="Fang B.Z."/>
            <person name="Ahmed I."/>
            <person name="Li W.J."/>
        </authorList>
    </citation>
    <scope>NUCLEOTIDE SEQUENCE [LARGE SCALE GENOMIC DNA]</scope>
    <source>
        <strain evidence="11 12">NCCP-691</strain>
    </source>
</reference>
<dbReference type="Gene3D" id="2.30.30.830">
    <property type="match status" value="1"/>
</dbReference>
<keyword evidence="4" id="KW-0997">Cell inner membrane</keyword>
<dbReference type="Pfam" id="PF11356">
    <property type="entry name" value="T2SSC"/>
    <property type="match status" value="1"/>
</dbReference>
<dbReference type="Proteomes" id="UP000887222">
    <property type="component" value="Unassembled WGS sequence"/>
</dbReference>
<dbReference type="InterPro" id="IPR024961">
    <property type="entry name" value="T2SS_GspC_N"/>
</dbReference>
<keyword evidence="2" id="KW-0813">Transport</keyword>